<organism evidence="1">
    <name type="scientific">Trichuris suis</name>
    <name type="common">pig whipworm</name>
    <dbReference type="NCBI Taxonomy" id="68888"/>
    <lineage>
        <taxon>Eukaryota</taxon>
        <taxon>Metazoa</taxon>
        <taxon>Ecdysozoa</taxon>
        <taxon>Nematoda</taxon>
        <taxon>Enoplea</taxon>
        <taxon>Dorylaimia</taxon>
        <taxon>Trichinellida</taxon>
        <taxon>Trichuridae</taxon>
        <taxon>Trichuris</taxon>
    </lineage>
</organism>
<evidence type="ECO:0000313" key="1">
    <source>
        <dbReference type="EMBL" id="KFD59742.1"/>
    </source>
</evidence>
<proteinExistence type="predicted"/>
<gene>
    <name evidence="1" type="ORF">M514_28077</name>
</gene>
<dbReference type="EMBL" id="KL367748">
    <property type="protein sequence ID" value="KFD59742.1"/>
    <property type="molecule type" value="Genomic_DNA"/>
</dbReference>
<sequence length="284" mass="31041">MVLCTVSTIFLGRSTTTLAIRSSDEEKHILAQLEATFSNQAHPNAEVNKFIQSQLKDLYGISRSTDSIKGQRKYVLDGSFFQNKPVSSILNTCSGSYFFSWIIAINVSGYFSAAAVSADAACPYSDTDPRIQYRAYVMYKIYTDTVRVDIFGYCWKGSMSVPAEDGQGGRGLTALGFADDVAIIAKSALGLNLLLRRCSDFLATRHLRLNPKKCAALLLSPAPKTTTPIVGPETHRLPILSPEDSYRYLGFNSPFKGVCRTTPNWLKHNPGASQGAAAKVSFPV</sequence>
<dbReference type="AlphaFoldDB" id="A0A085MR96"/>
<name>A0A085MR96_9BILA</name>
<reference evidence="1" key="1">
    <citation type="journal article" date="2014" name="Nat. Genet.">
        <title>Genome and transcriptome of the porcine whipworm Trichuris suis.</title>
        <authorList>
            <person name="Jex A.R."/>
            <person name="Nejsum P."/>
            <person name="Schwarz E.M."/>
            <person name="Hu L."/>
            <person name="Young N.D."/>
            <person name="Hall R.S."/>
            <person name="Korhonen P.K."/>
            <person name="Liao S."/>
            <person name="Thamsborg S."/>
            <person name="Xia J."/>
            <person name="Xu P."/>
            <person name="Wang S."/>
            <person name="Scheerlinck J.P."/>
            <person name="Hofmann A."/>
            <person name="Sternberg P.W."/>
            <person name="Wang J."/>
            <person name="Gasser R.B."/>
        </authorList>
    </citation>
    <scope>NUCLEOTIDE SEQUENCE [LARGE SCALE GENOMIC DNA]</scope>
    <source>
        <strain evidence="1">DCEP-RM93F</strain>
    </source>
</reference>
<accession>A0A085MR96</accession>
<protein>
    <submittedName>
        <fullName evidence="1">Uncharacterized protein</fullName>
    </submittedName>
</protein>
<dbReference type="Proteomes" id="UP000030758">
    <property type="component" value="Unassembled WGS sequence"/>
</dbReference>